<gene>
    <name evidence="2" type="ORF">SAMN04489732_103258</name>
</gene>
<dbReference type="InterPro" id="IPR011059">
    <property type="entry name" value="Metal-dep_hydrolase_composite"/>
</dbReference>
<dbReference type="InterPro" id="IPR006680">
    <property type="entry name" value="Amidohydro-rel"/>
</dbReference>
<dbReference type="SUPFAM" id="SSF51338">
    <property type="entry name" value="Composite domain of metallo-dependent hydrolases"/>
    <property type="match status" value="1"/>
</dbReference>
<evidence type="ECO:0000313" key="3">
    <source>
        <dbReference type="Proteomes" id="UP000198582"/>
    </source>
</evidence>
<dbReference type="InterPro" id="IPR032466">
    <property type="entry name" value="Metal_Hydrolase"/>
</dbReference>
<dbReference type="InterPro" id="IPR051781">
    <property type="entry name" value="Metallo-dep_Hydrolase"/>
</dbReference>
<evidence type="ECO:0000313" key="2">
    <source>
        <dbReference type="EMBL" id="SEP02169.1"/>
    </source>
</evidence>
<dbReference type="OrthoDB" id="3514520at2"/>
<dbReference type="STRING" id="394193.SAMN04489732_103258"/>
<dbReference type="Gene3D" id="3.20.20.140">
    <property type="entry name" value="Metal-dependent hydrolases"/>
    <property type="match status" value="1"/>
</dbReference>
<dbReference type="CDD" id="cd01299">
    <property type="entry name" value="Met_dep_hydrolase_A"/>
    <property type="match status" value="1"/>
</dbReference>
<dbReference type="PANTHER" id="PTHR43135">
    <property type="entry name" value="ALPHA-D-RIBOSE 1-METHYLPHOSPHONATE 5-TRIPHOSPHATE DIPHOSPHATASE"/>
    <property type="match status" value="1"/>
</dbReference>
<dbReference type="GO" id="GO:0016810">
    <property type="term" value="F:hydrolase activity, acting on carbon-nitrogen (but not peptide) bonds"/>
    <property type="evidence" value="ECO:0007669"/>
    <property type="project" value="InterPro"/>
</dbReference>
<dbReference type="EMBL" id="FOEF01000003">
    <property type="protein sequence ID" value="SEP02169.1"/>
    <property type="molecule type" value="Genomic_DNA"/>
</dbReference>
<name>A0A1H8UG11_9PSEU</name>
<dbReference type="Gene3D" id="2.30.40.10">
    <property type="entry name" value="Urease, subunit C, domain 1"/>
    <property type="match status" value="1"/>
</dbReference>
<dbReference type="Pfam" id="PF01979">
    <property type="entry name" value="Amidohydro_1"/>
    <property type="match status" value="1"/>
</dbReference>
<organism evidence="2 3">
    <name type="scientific">Amycolatopsis saalfeldensis</name>
    <dbReference type="NCBI Taxonomy" id="394193"/>
    <lineage>
        <taxon>Bacteria</taxon>
        <taxon>Bacillati</taxon>
        <taxon>Actinomycetota</taxon>
        <taxon>Actinomycetes</taxon>
        <taxon>Pseudonocardiales</taxon>
        <taxon>Pseudonocardiaceae</taxon>
        <taxon>Amycolatopsis</taxon>
    </lineage>
</organism>
<proteinExistence type="predicted"/>
<dbReference type="InterPro" id="IPR057744">
    <property type="entry name" value="OTAase-like"/>
</dbReference>
<keyword evidence="3" id="KW-1185">Reference proteome</keyword>
<evidence type="ECO:0000259" key="1">
    <source>
        <dbReference type="Pfam" id="PF01979"/>
    </source>
</evidence>
<dbReference type="Proteomes" id="UP000198582">
    <property type="component" value="Unassembled WGS sequence"/>
</dbReference>
<protein>
    <submittedName>
        <fullName evidence="2">Imidazolonepropionase</fullName>
    </submittedName>
</protein>
<dbReference type="AlphaFoldDB" id="A0A1H8UG11"/>
<reference evidence="2 3" key="1">
    <citation type="submission" date="2016-10" db="EMBL/GenBank/DDBJ databases">
        <authorList>
            <person name="de Groot N.N."/>
        </authorList>
    </citation>
    <scope>NUCLEOTIDE SEQUENCE [LARGE SCALE GENOMIC DNA]</scope>
    <source>
        <strain evidence="2 3">DSM 44993</strain>
    </source>
</reference>
<dbReference type="RefSeq" id="WP_091615316.1">
    <property type="nucleotide sequence ID" value="NZ_FOEF01000003.1"/>
</dbReference>
<accession>A0A1H8UG11</accession>
<sequence length="408" mass="42793">MNADLVLRHATVVDPVSETVSAGRAVRIAAGRITEVAADPGGPAGADEFDATGLFAVPGLIDCHVHVTAVSADLGSVADRSPAYVTAQASHLLGDMLARGFTSVRDVGGADFGLAAAVEQGLFAGPRIFFGGKALSQTGGHGDLRPAGRDVHDQHYAVPGLGRVCDGVDEVRRAARDEIRRGAHHLKLMLSGGCASHTDRVDSLQFSDEEVRAIVDEAAAANLYTAGHAYTAEAVNRGLELGVRTIEHGNLLDATSIELFLRHNAFYVPTLVTYQALLEQSRSLGFTEEQYAKVLKVSENGFEALRLADAAGVRIAYGSDLLGAMQSRQSEEFSLRGKVQSPGAVLRSATTVAAELLRQEGSLGVLAPGAHGDVVLIRGNPLDDLDILADPAAGVAAVIQTGEVRLRR</sequence>
<dbReference type="PANTHER" id="PTHR43135:SF3">
    <property type="entry name" value="ALPHA-D-RIBOSE 1-METHYLPHOSPHONATE 5-TRIPHOSPHATE DIPHOSPHATASE"/>
    <property type="match status" value="1"/>
</dbReference>
<dbReference type="SUPFAM" id="SSF51556">
    <property type="entry name" value="Metallo-dependent hydrolases"/>
    <property type="match status" value="1"/>
</dbReference>
<feature type="domain" description="Amidohydrolase-related" evidence="1">
    <location>
        <begin position="56"/>
        <end position="389"/>
    </location>
</feature>